<feature type="transmembrane region" description="Helical" evidence="2">
    <location>
        <begin position="123"/>
        <end position="145"/>
    </location>
</feature>
<evidence type="ECO:0000313" key="3">
    <source>
        <dbReference type="EMBL" id="KAJ7708753.1"/>
    </source>
</evidence>
<dbReference type="AlphaFoldDB" id="A0AAD7MB06"/>
<evidence type="ECO:0000256" key="1">
    <source>
        <dbReference type="SAM" id="MobiDB-lite"/>
    </source>
</evidence>
<accession>A0AAD7MB06</accession>
<feature type="region of interest" description="Disordered" evidence="1">
    <location>
        <begin position="16"/>
        <end position="41"/>
    </location>
</feature>
<evidence type="ECO:0000313" key="4">
    <source>
        <dbReference type="Proteomes" id="UP001221757"/>
    </source>
</evidence>
<gene>
    <name evidence="3" type="ORF">B0H17DRAFT_1030767</name>
</gene>
<reference evidence="3" key="1">
    <citation type="submission" date="2023-03" db="EMBL/GenBank/DDBJ databases">
        <title>Massive genome expansion in bonnet fungi (Mycena s.s.) driven by repeated elements and novel gene families across ecological guilds.</title>
        <authorList>
            <consortium name="Lawrence Berkeley National Laboratory"/>
            <person name="Harder C.B."/>
            <person name="Miyauchi S."/>
            <person name="Viragh M."/>
            <person name="Kuo A."/>
            <person name="Thoen E."/>
            <person name="Andreopoulos B."/>
            <person name="Lu D."/>
            <person name="Skrede I."/>
            <person name="Drula E."/>
            <person name="Henrissat B."/>
            <person name="Morin E."/>
            <person name="Kohler A."/>
            <person name="Barry K."/>
            <person name="LaButti K."/>
            <person name="Morin E."/>
            <person name="Salamov A."/>
            <person name="Lipzen A."/>
            <person name="Mereny Z."/>
            <person name="Hegedus B."/>
            <person name="Baldrian P."/>
            <person name="Stursova M."/>
            <person name="Weitz H."/>
            <person name="Taylor A."/>
            <person name="Grigoriev I.V."/>
            <person name="Nagy L.G."/>
            <person name="Martin F."/>
            <person name="Kauserud H."/>
        </authorList>
    </citation>
    <scope>NUCLEOTIDE SEQUENCE</scope>
    <source>
        <strain evidence="3">CBHHK067</strain>
    </source>
</reference>
<feature type="transmembrane region" description="Helical" evidence="2">
    <location>
        <begin position="49"/>
        <end position="73"/>
    </location>
</feature>
<keyword evidence="2" id="KW-0812">Transmembrane</keyword>
<feature type="transmembrane region" description="Helical" evidence="2">
    <location>
        <begin position="205"/>
        <end position="225"/>
    </location>
</feature>
<comment type="caution">
    <text evidence="3">The sequence shown here is derived from an EMBL/GenBank/DDBJ whole genome shotgun (WGS) entry which is preliminary data.</text>
</comment>
<protein>
    <submittedName>
        <fullName evidence="3">Uncharacterized protein</fullName>
    </submittedName>
</protein>
<feature type="transmembrane region" description="Helical" evidence="2">
    <location>
        <begin position="573"/>
        <end position="597"/>
    </location>
</feature>
<proteinExistence type="predicted"/>
<name>A0AAD7MB06_MYCRO</name>
<keyword evidence="4" id="KW-1185">Reference proteome</keyword>
<dbReference type="EMBL" id="JARKIE010000003">
    <property type="protein sequence ID" value="KAJ7708753.1"/>
    <property type="molecule type" value="Genomic_DNA"/>
</dbReference>
<organism evidence="3 4">
    <name type="scientific">Mycena rosella</name>
    <name type="common">Pink bonnet</name>
    <name type="synonym">Agaricus rosellus</name>
    <dbReference type="NCBI Taxonomy" id="1033263"/>
    <lineage>
        <taxon>Eukaryota</taxon>
        <taxon>Fungi</taxon>
        <taxon>Dikarya</taxon>
        <taxon>Basidiomycota</taxon>
        <taxon>Agaricomycotina</taxon>
        <taxon>Agaricomycetes</taxon>
        <taxon>Agaricomycetidae</taxon>
        <taxon>Agaricales</taxon>
        <taxon>Marasmiineae</taxon>
        <taxon>Mycenaceae</taxon>
        <taxon>Mycena</taxon>
    </lineage>
</organism>
<keyword evidence="2" id="KW-0472">Membrane</keyword>
<keyword evidence="2" id="KW-1133">Transmembrane helix</keyword>
<dbReference type="Proteomes" id="UP001221757">
    <property type="component" value="Unassembled WGS sequence"/>
</dbReference>
<sequence>MDNHWSPQSLIAEFDTQQRPALEPSTSSFEKQARQAHNSPGPSRRIGCFAVLPGLLTVVVSWVLATAILVWLYSRRITDHPSTEDPFFNGALVAVEKVAAPKHDADGSVLAQSSLYGLTISSLASTIVPITIPLLMGLFAFLVAADWLHAQESGRTNALPTAPQYGMMVHMFSSAGFKAVYDYASFFWSPSTAVAQPIAAIRKCLAALLVLLTFNYLLVGGDLWLHSRTTSFIHHRASPLSGDSFASYALGSAINKTICPGPLSAEDGSTPGSVYNCQTLRTNNNGEAVDSNTWGNTEPDLIGKGVTTLRGQLASNQVYLVGDLAFVSRPNMTTDLDGAVFDTLALKTQCKASNCTEEFNGPGQGTYTCAEFSPAYEYLFQGANSASVNDLQRFSVADRTRLNGSYPLGASINPSGAIAVINYPTAASTTETRLGNNSLPGWQSSGSGDGGHSDTFIAECTVTAYTVKVKLSNLPSQSFTLVSDPVLADFNTTSALTPALESDGALSLVLINFLADEFQYADVSDEDAFLAAFSQNLSVAALSLASPLVLTHPITNGSFIDLQSASRYEWAPLFFYTGILYLYGFAALILSIVVSLISSPTIMHGNWPVKTTELLKLRLTDPMVLIADQFADGKDMTVDAKWSVQRGALGMYRAAGDESPPTRLGAGVVDSEHALRRRQTFGVQTLGTDA</sequence>
<evidence type="ECO:0000256" key="2">
    <source>
        <dbReference type="SAM" id="Phobius"/>
    </source>
</evidence>